<evidence type="ECO:0000313" key="1">
    <source>
        <dbReference type="EMBL" id="QBZ58856.1"/>
    </source>
</evidence>
<proteinExistence type="predicted"/>
<sequence length="68" mass="7949">MARNRRRAFIGNFGFLRHGLEVRFILFNICVVVVVHNHQSQPSRTSGEKELAACKLFLNFNLTRSWNM</sequence>
<reference evidence="1 2" key="1">
    <citation type="journal article" date="2019" name="Mol. Biol. Evol.">
        <title>Blast fungal genomes show frequent chromosomal changes, gene gains and losses, and effector gene turnover.</title>
        <authorList>
            <person name="Gomez Luciano L.B."/>
            <person name="Jason Tsai I."/>
            <person name="Chuma I."/>
            <person name="Tosa Y."/>
            <person name="Chen Y.H."/>
            <person name="Li J.Y."/>
            <person name="Li M.Y."/>
            <person name="Jade Lu M.Y."/>
            <person name="Nakayashiki H."/>
            <person name="Li W.H."/>
        </authorList>
    </citation>
    <scope>NUCLEOTIDE SEQUENCE [LARGE SCALE GENOMIC DNA]</scope>
    <source>
        <strain evidence="1">MZ5-1-6</strain>
    </source>
</reference>
<gene>
    <name evidence="1" type="ORF">PoMZ_03814</name>
</gene>
<protein>
    <submittedName>
        <fullName evidence="1">Uncharacterized protein</fullName>
    </submittedName>
</protein>
<accession>A0A4P7NC65</accession>
<organism evidence="1 2">
    <name type="scientific">Pyricularia oryzae</name>
    <name type="common">Rice blast fungus</name>
    <name type="synonym">Magnaporthe oryzae</name>
    <dbReference type="NCBI Taxonomy" id="318829"/>
    <lineage>
        <taxon>Eukaryota</taxon>
        <taxon>Fungi</taxon>
        <taxon>Dikarya</taxon>
        <taxon>Ascomycota</taxon>
        <taxon>Pezizomycotina</taxon>
        <taxon>Sordariomycetes</taxon>
        <taxon>Sordariomycetidae</taxon>
        <taxon>Magnaporthales</taxon>
        <taxon>Pyriculariaceae</taxon>
        <taxon>Pyricularia</taxon>
    </lineage>
</organism>
<evidence type="ECO:0000313" key="2">
    <source>
        <dbReference type="Proteomes" id="UP000294847"/>
    </source>
</evidence>
<name>A0A4P7NC65_PYROR</name>
<dbReference type="EMBL" id="CP034206">
    <property type="protein sequence ID" value="QBZ58856.1"/>
    <property type="molecule type" value="Genomic_DNA"/>
</dbReference>
<dbReference type="Proteomes" id="UP000294847">
    <property type="component" value="Chromosome 3"/>
</dbReference>
<dbReference type="AlphaFoldDB" id="A0A4P7NC65"/>